<dbReference type="SUPFAM" id="SSF52540">
    <property type="entry name" value="P-loop containing nucleoside triphosphate hydrolases"/>
    <property type="match status" value="1"/>
</dbReference>
<dbReference type="PANTHER" id="PTHR12172">
    <property type="entry name" value="CELL CYCLE CHECKPOINT PROTEIN RAD17"/>
    <property type="match status" value="1"/>
</dbReference>
<feature type="domain" description="AAA+ ATPase" evidence="9">
    <location>
        <begin position="128"/>
        <end position="248"/>
    </location>
</feature>
<feature type="compositionally biased region" description="Polar residues" evidence="8">
    <location>
        <begin position="629"/>
        <end position="639"/>
    </location>
</feature>
<dbReference type="GO" id="GO:0003682">
    <property type="term" value="F:chromatin binding"/>
    <property type="evidence" value="ECO:0007669"/>
    <property type="project" value="TreeGrafter"/>
</dbReference>
<feature type="compositionally biased region" description="Acidic residues" evidence="8">
    <location>
        <begin position="578"/>
        <end position="601"/>
    </location>
</feature>
<keyword evidence="11" id="KW-1185">Reference proteome</keyword>
<feature type="region of interest" description="Disordered" evidence="8">
    <location>
        <begin position="572"/>
        <end position="653"/>
    </location>
</feature>
<dbReference type="GO" id="GO:0033314">
    <property type="term" value="P:mitotic DNA replication checkpoint signaling"/>
    <property type="evidence" value="ECO:0007669"/>
    <property type="project" value="TreeGrafter"/>
</dbReference>
<dbReference type="AlphaFoldDB" id="A0A4V1AE49"/>
<dbReference type="InterPro" id="IPR057927">
    <property type="entry name" value="RAD24-like_helical"/>
</dbReference>
<dbReference type="Pfam" id="PF03215">
    <property type="entry name" value="Rad17"/>
    <property type="match status" value="1"/>
</dbReference>
<feature type="compositionally biased region" description="Acidic residues" evidence="8">
    <location>
        <begin position="643"/>
        <end position="653"/>
    </location>
</feature>
<keyword evidence="6" id="KW-0539">Nucleus</keyword>
<proteinExistence type="inferred from homology"/>
<evidence type="ECO:0000256" key="5">
    <source>
        <dbReference type="ARBA" id="ARBA00022840"/>
    </source>
</evidence>
<dbReference type="STRING" id="2163413.A0A4V1AE49"/>
<organism evidence="10 11">
    <name type="scientific">Metschnikowia aff. pulcherrima</name>
    <dbReference type="NCBI Taxonomy" id="2163413"/>
    <lineage>
        <taxon>Eukaryota</taxon>
        <taxon>Fungi</taxon>
        <taxon>Dikarya</taxon>
        <taxon>Ascomycota</taxon>
        <taxon>Saccharomycotina</taxon>
        <taxon>Pichiomycetes</taxon>
        <taxon>Metschnikowiaceae</taxon>
        <taxon>Metschnikowia</taxon>
    </lineage>
</organism>
<evidence type="ECO:0000256" key="2">
    <source>
        <dbReference type="ARBA" id="ARBA00006168"/>
    </source>
</evidence>
<evidence type="ECO:0000256" key="1">
    <source>
        <dbReference type="ARBA" id="ARBA00004123"/>
    </source>
</evidence>
<evidence type="ECO:0000256" key="3">
    <source>
        <dbReference type="ARBA" id="ARBA00022741"/>
    </source>
</evidence>
<dbReference type="Gene3D" id="3.40.50.300">
    <property type="entry name" value="P-loop containing nucleotide triphosphate hydrolases"/>
    <property type="match status" value="1"/>
</dbReference>
<dbReference type="InterPro" id="IPR027417">
    <property type="entry name" value="P-loop_NTPase"/>
</dbReference>
<evidence type="ECO:0000256" key="6">
    <source>
        <dbReference type="ARBA" id="ARBA00023242"/>
    </source>
</evidence>
<dbReference type="GO" id="GO:0000077">
    <property type="term" value="P:DNA damage checkpoint signaling"/>
    <property type="evidence" value="ECO:0007669"/>
    <property type="project" value="TreeGrafter"/>
</dbReference>
<evidence type="ECO:0000256" key="7">
    <source>
        <dbReference type="ARBA" id="ARBA00023306"/>
    </source>
</evidence>
<gene>
    <name evidence="10" type="primary">MPUL0B11870</name>
    <name evidence="10" type="ORF">METSCH_B11870</name>
</gene>
<keyword evidence="5" id="KW-0067">ATP-binding</keyword>
<evidence type="ECO:0000259" key="9">
    <source>
        <dbReference type="SMART" id="SM00382"/>
    </source>
</evidence>
<dbReference type="InterPro" id="IPR003593">
    <property type="entry name" value="AAA+_ATPase"/>
</dbReference>
<evidence type="ECO:0000256" key="4">
    <source>
        <dbReference type="ARBA" id="ARBA00022763"/>
    </source>
</evidence>
<dbReference type="GO" id="GO:0006281">
    <property type="term" value="P:DNA repair"/>
    <property type="evidence" value="ECO:0007669"/>
    <property type="project" value="InterPro"/>
</dbReference>
<comment type="subcellular location">
    <subcellularLocation>
        <location evidence="1">Nucleus</location>
    </subcellularLocation>
</comment>
<dbReference type="InterPro" id="IPR004582">
    <property type="entry name" value="Checkpoint_prot_Rad17_Rad24"/>
</dbReference>
<dbReference type="Pfam" id="PF25812">
    <property type="entry name" value="RAD24_helical"/>
    <property type="match status" value="1"/>
</dbReference>
<keyword evidence="3" id="KW-0547">Nucleotide-binding</keyword>
<evidence type="ECO:0000256" key="8">
    <source>
        <dbReference type="SAM" id="MobiDB-lite"/>
    </source>
</evidence>
<dbReference type="GO" id="GO:0003689">
    <property type="term" value="F:DNA clamp loader activity"/>
    <property type="evidence" value="ECO:0007669"/>
    <property type="project" value="TreeGrafter"/>
</dbReference>
<accession>A0A4V1AE49</accession>
<comment type="similarity">
    <text evidence="2">Belongs to the rad17/RAD24 family.</text>
</comment>
<reference evidence="11" key="1">
    <citation type="submission" date="2019-03" db="EMBL/GenBank/DDBJ databases">
        <title>Snf2 controls pulcherriminic acid biosynthesis and connects pigmentation and antifungal activity of the yeast Metschnikowia pulcherrima.</title>
        <authorList>
            <person name="Gore-Lloyd D."/>
            <person name="Sumann I."/>
            <person name="Brachmann A.O."/>
            <person name="Schneeberger K."/>
            <person name="Ortiz-Merino R.A."/>
            <person name="Moreno-Beltran M."/>
            <person name="Schlaefli M."/>
            <person name="Kirner P."/>
            <person name="Santos Kron A."/>
            <person name="Wolfe K.H."/>
            <person name="Piel J."/>
            <person name="Ahrens C.H."/>
            <person name="Henk D."/>
            <person name="Freimoser F.M."/>
        </authorList>
    </citation>
    <scope>NUCLEOTIDE SEQUENCE [LARGE SCALE GENOMIC DNA]</scope>
    <source>
        <strain evidence="11">APC 1.2</strain>
    </source>
</reference>
<dbReference type="SMART" id="SM00382">
    <property type="entry name" value="AAA"/>
    <property type="match status" value="1"/>
</dbReference>
<evidence type="ECO:0000313" key="11">
    <source>
        <dbReference type="Proteomes" id="UP000292447"/>
    </source>
</evidence>
<sequence length="663" mass="75004">MVLATLPSNLVFSSSILKSEESSKSSRLPWADIRTDSGVFSTYSYGSYMVRRPRKTAHVLEDESLSEEIDEVSVEIPELKKESKKRRHEEIPWVTKYEPSTVLEVSINPRKVKEVREIFGKLSDKSSNCRLLVLSGPSGCSKSTLAKCLAKEYFPSDGTAHGYVEYLDSSLTDVNQAQHFREFMDGCRYLVGSNRKVVLIEDLPNVFHEDTLYSFRDCLRSWIFSANEIELPPVVLCLTEIEIVGDHGQRGFYNIENCLTVETVLGRDLLNAGCSSGLIRRVKFLPVAKTYIKKLLQRILSAEKGLSQTAKSPEFLNQLYESGDIRSLISNLEFMSRSSPGPGFSGFFRELQISLFHAAGKVIHSSSKTRDGNIDSEYSLDYESVKMVVDNYHNTGLLHLALLENYQIYNGLQFDINIAATIVDNLSLHDTFTSPEAAQDFAIRATRHELAKVPVKSSRTLPMKFPRQFKMVREANKVRFEVANYVRYLGGMGLLFSDANLIDGYYVPRIMNSAKHQRLFGRKRFTYNRIGGSFREIYADEDLPVMENENEAAQSVKDQFLEDIRKAIQEEHEHANSDLEESDAIEESTDEDPDDLNDTLDDQILSISTQTQSMKDKPSMVVLPKTPLLNHSTNSGQNGRQEDTDDEFLDDPELAFLVSQGKL</sequence>
<name>A0A4V1AE49_9ASCO</name>
<keyword evidence="7" id="KW-0131">Cell cycle</keyword>
<dbReference type="GO" id="GO:0005634">
    <property type="term" value="C:nucleus"/>
    <property type="evidence" value="ECO:0007669"/>
    <property type="project" value="UniProtKB-SubCell"/>
</dbReference>
<evidence type="ECO:0000313" key="10">
    <source>
        <dbReference type="EMBL" id="QBM87973.1"/>
    </source>
</evidence>
<dbReference type="PANTHER" id="PTHR12172:SF0">
    <property type="entry name" value="CELL CYCLE CHECKPOINT PROTEIN RAD17"/>
    <property type="match status" value="1"/>
</dbReference>
<dbReference type="Proteomes" id="UP000292447">
    <property type="component" value="Chromosome II"/>
</dbReference>
<protein>
    <submittedName>
        <fullName evidence="10">Cell cycle checkpoint protein</fullName>
    </submittedName>
</protein>
<keyword evidence="4" id="KW-0227">DNA damage</keyword>
<dbReference type="EMBL" id="CP034457">
    <property type="protein sequence ID" value="QBM87973.1"/>
    <property type="molecule type" value="Genomic_DNA"/>
</dbReference>
<dbReference type="GO" id="GO:0005524">
    <property type="term" value="F:ATP binding"/>
    <property type="evidence" value="ECO:0007669"/>
    <property type="project" value="UniProtKB-KW"/>
</dbReference>